<dbReference type="GO" id="GO:0005634">
    <property type="term" value="C:nucleus"/>
    <property type="evidence" value="ECO:0007669"/>
    <property type="project" value="TreeGrafter"/>
</dbReference>
<keyword evidence="1" id="KW-0547">Nucleotide-binding</keyword>
<keyword evidence="2" id="KW-0378">Hydrolase</keyword>
<feature type="domain" description="Helicase ATP-binding" evidence="5">
    <location>
        <begin position="116"/>
        <end position="286"/>
    </location>
</feature>
<dbReference type="FunFam" id="1.10.10.10:FF:000012">
    <property type="entry name" value="U5 small nuclear ribonucleoprotein helicase"/>
    <property type="match status" value="1"/>
</dbReference>
<dbReference type="RefSeq" id="XP_065329247.1">
    <property type="nucleotide sequence ID" value="XM_065473176.1"/>
</dbReference>
<dbReference type="AlphaFoldDB" id="A0AAX4JAW0"/>
<dbReference type="GeneID" id="90540909"/>
<feature type="domain" description="Helicase C-terminal" evidence="6">
    <location>
        <begin position="310"/>
        <end position="497"/>
    </location>
</feature>
<keyword evidence="8" id="KW-1185">Reference proteome</keyword>
<dbReference type="InterPro" id="IPR027417">
    <property type="entry name" value="P-loop_NTPase"/>
</dbReference>
<dbReference type="GO" id="GO:0005524">
    <property type="term" value="F:ATP binding"/>
    <property type="evidence" value="ECO:0007669"/>
    <property type="project" value="UniProtKB-KW"/>
</dbReference>
<dbReference type="SMART" id="SM00490">
    <property type="entry name" value="HELICc"/>
    <property type="match status" value="1"/>
</dbReference>
<dbReference type="SMART" id="SM00973">
    <property type="entry name" value="Sec63"/>
    <property type="match status" value="1"/>
</dbReference>
<dbReference type="InterPro" id="IPR004179">
    <property type="entry name" value="Sec63-dom"/>
</dbReference>
<dbReference type="Gene3D" id="1.10.10.10">
    <property type="entry name" value="Winged helix-like DNA-binding domain superfamily/Winged helix DNA-binding domain"/>
    <property type="match status" value="1"/>
</dbReference>
<dbReference type="InterPro" id="IPR050474">
    <property type="entry name" value="Hel308_SKI2-like"/>
</dbReference>
<dbReference type="InterPro" id="IPR001650">
    <property type="entry name" value="Helicase_C-like"/>
</dbReference>
<dbReference type="FunFam" id="3.40.50.300:FF:003287">
    <property type="entry name" value="U5 small nuclear ribonucleoprotein 200 kDa helicase"/>
    <property type="match status" value="1"/>
</dbReference>
<evidence type="ECO:0000256" key="3">
    <source>
        <dbReference type="ARBA" id="ARBA00022806"/>
    </source>
</evidence>
<organism evidence="7 8">
    <name type="scientific">Vairimorpha necatrix</name>
    <dbReference type="NCBI Taxonomy" id="6039"/>
    <lineage>
        <taxon>Eukaryota</taxon>
        <taxon>Fungi</taxon>
        <taxon>Fungi incertae sedis</taxon>
        <taxon>Microsporidia</taxon>
        <taxon>Nosematidae</taxon>
        <taxon>Vairimorpha</taxon>
    </lineage>
</organism>
<keyword evidence="3 7" id="KW-0347">Helicase</keyword>
<dbReference type="SMART" id="SM00487">
    <property type="entry name" value="DEXDc"/>
    <property type="match status" value="1"/>
</dbReference>
<evidence type="ECO:0000313" key="7">
    <source>
        <dbReference type="EMBL" id="WUR03102.1"/>
    </source>
</evidence>
<gene>
    <name evidence="7" type="ORF">VNE69_03313</name>
</gene>
<evidence type="ECO:0000256" key="2">
    <source>
        <dbReference type="ARBA" id="ARBA00022801"/>
    </source>
</evidence>
<dbReference type="GO" id="GO:0003676">
    <property type="term" value="F:nucleic acid binding"/>
    <property type="evidence" value="ECO:0007669"/>
    <property type="project" value="InterPro"/>
</dbReference>
<dbReference type="GO" id="GO:0016787">
    <property type="term" value="F:hydrolase activity"/>
    <property type="evidence" value="ECO:0007669"/>
    <property type="project" value="UniProtKB-KW"/>
</dbReference>
<dbReference type="InterPro" id="IPR011545">
    <property type="entry name" value="DEAD/DEAH_box_helicase_dom"/>
</dbReference>
<evidence type="ECO:0000256" key="1">
    <source>
        <dbReference type="ARBA" id="ARBA00022741"/>
    </source>
</evidence>
<dbReference type="Pfam" id="PF02889">
    <property type="entry name" value="Sec63"/>
    <property type="match status" value="1"/>
</dbReference>
<sequence>MEEIIKSLSEKLNITTFELTRMIKHALKKETYQEELLELFGYENIEEIEKICQHRDFFNFQDENGQNHKNYVEFCLPEFKTIEINEKNLISVECTGEDSKYFEYSKFNPVQSEIFHCAYKTDSNFLVSAPTGSGKTDVAFLSILRALKKDKSKIVYIVPMKALASEITQKYKNKLKNHKIIEFTGDTEIPNKELISSDVIICTPEKFDAYTRKLDNIFQNFLNLVIIDEIHMLQDDRGSVLEAIISRIFRFIELKQKHIRILGLSATLPNYEDVGKFLKTDKIFNFDQKYRPVPLKTSIIGFYQNLKKKQIDEIFLELINKFRRNNKQILVFVNSRYETINTAKLLINPDFITNLDHKCKLNDILEYLLTYKLGVHHAGLPRNIRLYMENKFKKGEIDILVCTSTLAWGVNLPAQTVIIKNTLFYDSNLGKFKDLGILDIFQIFGRAGRPQFKIKGEAILMTEYKKVGNYLKMIKNNQEIESRLLKHVVNFMNSEIYLRNINNISDGLIWFKNTFMYLRMLKNPSFYGLKEEDKNNEDTVLSEYIYLSIKRLEECKLININKNDTNNFTQWNFNSTVFGRISSFYYLDHETIISWLENLDFLISKDDVIKLTLKNKDFRNIQYREEEDFHLIEMGSNMNLLVNLSTNVNEQSFNNFQKDVDFKLFILTHAHMKKYPVSNFALKCDLSFIGKNIERIFDGFLEFLEHLKRWNLLLISLKISSKFKYKKNINNGSNTHNYSSNTYNYSRNNFISSISSSRKNFIIKIEKCKNFYKLTFRSENFKSFWIILFDQNEPFFIKKGYRNLTTYVNKTKDEIIKVEIYDIENNKFHQAHVPVEINNSLDFFLLTGYHFCTEKNQEISLLNLNSECAHLKLVDDVIRRQSSSSGQMILSGKYLLNIEFYVSHISSYKEFIRQFINISLEYCQVDRPVLLICRSKSDYKLLNQELKTRHALINLEKGKNMNKKIHHDIKKIEENSICIVTLEDAKMTDKNIFIIFLTCRNNENEFYSLFDILQISNRKKVLIFEEEEYVKYLQEDILINNKTKKFLK</sequence>
<accession>A0AAX4JAW0</accession>
<evidence type="ECO:0000256" key="4">
    <source>
        <dbReference type="ARBA" id="ARBA00022840"/>
    </source>
</evidence>
<dbReference type="Pfam" id="PF00270">
    <property type="entry name" value="DEAD"/>
    <property type="match status" value="1"/>
</dbReference>
<dbReference type="Gene3D" id="3.40.50.300">
    <property type="entry name" value="P-loop containing nucleotide triphosphate hydrolases"/>
    <property type="match status" value="2"/>
</dbReference>
<dbReference type="InterPro" id="IPR014001">
    <property type="entry name" value="Helicase_ATP-bd"/>
</dbReference>
<dbReference type="PANTHER" id="PTHR47961">
    <property type="entry name" value="DNA POLYMERASE THETA, PUTATIVE (AFU_ORTHOLOGUE AFUA_1G05260)-RELATED"/>
    <property type="match status" value="1"/>
</dbReference>
<proteinExistence type="predicted"/>
<dbReference type="CDD" id="cd18795">
    <property type="entry name" value="SF2_C_Ski2"/>
    <property type="match status" value="1"/>
</dbReference>
<evidence type="ECO:0000259" key="5">
    <source>
        <dbReference type="PROSITE" id="PS51192"/>
    </source>
</evidence>
<dbReference type="EMBL" id="CP142728">
    <property type="protein sequence ID" value="WUR03102.1"/>
    <property type="molecule type" value="Genomic_DNA"/>
</dbReference>
<evidence type="ECO:0000259" key="6">
    <source>
        <dbReference type="PROSITE" id="PS51194"/>
    </source>
</evidence>
<dbReference type="Pfam" id="PF00271">
    <property type="entry name" value="Helicase_C"/>
    <property type="match status" value="1"/>
</dbReference>
<dbReference type="GO" id="GO:0004386">
    <property type="term" value="F:helicase activity"/>
    <property type="evidence" value="ECO:0007669"/>
    <property type="project" value="UniProtKB-KW"/>
</dbReference>
<dbReference type="SUPFAM" id="SSF158702">
    <property type="entry name" value="Sec63 N-terminal domain-like"/>
    <property type="match status" value="1"/>
</dbReference>
<dbReference type="PROSITE" id="PS51192">
    <property type="entry name" value="HELICASE_ATP_BIND_1"/>
    <property type="match status" value="1"/>
</dbReference>
<dbReference type="InterPro" id="IPR057842">
    <property type="entry name" value="WH_MER3"/>
</dbReference>
<name>A0AAX4JAW0_9MICR</name>
<dbReference type="PANTHER" id="PTHR47961:SF4">
    <property type="entry name" value="ACTIVATING SIGNAL COINTEGRATOR 1 COMPLEX SUBUNIT 3"/>
    <property type="match status" value="1"/>
</dbReference>
<protein>
    <submittedName>
        <fullName evidence="7">DEAD/DEAH box helicase</fullName>
    </submittedName>
</protein>
<dbReference type="PROSITE" id="PS51194">
    <property type="entry name" value="HELICASE_CTER"/>
    <property type="match status" value="1"/>
</dbReference>
<dbReference type="Pfam" id="PF23445">
    <property type="entry name" value="WHD_SNRNP200"/>
    <property type="match status" value="1"/>
</dbReference>
<dbReference type="Proteomes" id="UP001334084">
    <property type="component" value="Chromosome 3"/>
</dbReference>
<dbReference type="SUPFAM" id="SSF52540">
    <property type="entry name" value="P-loop containing nucleoside triphosphate hydrolases"/>
    <property type="match status" value="1"/>
</dbReference>
<dbReference type="InterPro" id="IPR036388">
    <property type="entry name" value="WH-like_DNA-bd_sf"/>
</dbReference>
<reference evidence="7" key="1">
    <citation type="journal article" date="2024" name="BMC Genomics">
        <title>Functional annotation of a divergent genome using sequence and structure-based similarity.</title>
        <authorList>
            <person name="Svedberg D."/>
            <person name="Winiger R.R."/>
            <person name="Berg A."/>
            <person name="Sharma H."/>
            <person name="Tellgren-Roth C."/>
            <person name="Debrunner-Vossbrinck B.A."/>
            <person name="Vossbrinck C.R."/>
            <person name="Barandun J."/>
        </authorList>
    </citation>
    <scope>NUCLEOTIDE SEQUENCE</scope>
    <source>
        <strain evidence="7">Illinois isolate</strain>
    </source>
</reference>
<evidence type="ECO:0000313" key="8">
    <source>
        <dbReference type="Proteomes" id="UP001334084"/>
    </source>
</evidence>
<keyword evidence="4" id="KW-0067">ATP-binding</keyword>
<dbReference type="Gene3D" id="1.10.3380.10">
    <property type="entry name" value="Sec63 N-terminal domain-like domain"/>
    <property type="match status" value="1"/>
</dbReference>
<dbReference type="KEGG" id="vnx:VNE69_03313"/>